<dbReference type="GO" id="GO:0035438">
    <property type="term" value="F:cyclic-di-GMP binding"/>
    <property type="evidence" value="ECO:0007669"/>
    <property type="project" value="InterPro"/>
</dbReference>
<comment type="caution">
    <text evidence="2">The sequence shown here is derived from an EMBL/GenBank/DDBJ whole genome shotgun (WGS) entry which is preliminary data.</text>
</comment>
<accession>A0A5R9EZA3</accession>
<keyword evidence="3" id="KW-1185">Reference proteome</keyword>
<organism evidence="2 3">
    <name type="scientific">Exobacillus caeni</name>
    <dbReference type="NCBI Taxonomy" id="2574798"/>
    <lineage>
        <taxon>Bacteria</taxon>
        <taxon>Bacillati</taxon>
        <taxon>Bacillota</taxon>
        <taxon>Bacilli</taxon>
        <taxon>Bacillales</taxon>
        <taxon>Guptibacillaceae</taxon>
        <taxon>Exobacillus</taxon>
    </lineage>
</organism>
<dbReference type="OrthoDB" id="2877161at2"/>
<proteinExistence type="predicted"/>
<dbReference type="EMBL" id="SWLG01000022">
    <property type="protein sequence ID" value="TLS35420.1"/>
    <property type="molecule type" value="Genomic_DNA"/>
</dbReference>
<dbReference type="Pfam" id="PF07238">
    <property type="entry name" value="PilZ"/>
    <property type="match status" value="1"/>
</dbReference>
<feature type="domain" description="PilZ" evidence="1">
    <location>
        <begin position="5"/>
        <end position="104"/>
    </location>
</feature>
<dbReference type="InterPro" id="IPR009875">
    <property type="entry name" value="PilZ_domain"/>
</dbReference>
<dbReference type="Proteomes" id="UP000308230">
    <property type="component" value="Unassembled WGS sequence"/>
</dbReference>
<evidence type="ECO:0000313" key="2">
    <source>
        <dbReference type="EMBL" id="TLS35420.1"/>
    </source>
</evidence>
<evidence type="ECO:0000313" key="3">
    <source>
        <dbReference type="Proteomes" id="UP000308230"/>
    </source>
</evidence>
<reference evidence="2 3" key="1">
    <citation type="submission" date="2019-04" db="EMBL/GenBank/DDBJ databases">
        <title>Bacillus caeni sp. nov., a bacterium isolated from mangrove sediment.</title>
        <authorList>
            <person name="Huang H."/>
            <person name="Mo K."/>
            <person name="Hu Y."/>
        </authorList>
    </citation>
    <scope>NUCLEOTIDE SEQUENCE [LARGE SCALE GENOMIC DNA]</scope>
    <source>
        <strain evidence="2 3">HB172195</strain>
    </source>
</reference>
<evidence type="ECO:0000259" key="1">
    <source>
        <dbReference type="Pfam" id="PF07238"/>
    </source>
</evidence>
<name>A0A5R9EZA3_9BACL</name>
<dbReference type="AlphaFoldDB" id="A0A5R9EZA3"/>
<sequence length="122" mass="14200">MSADNRQVFRHQLDIPIEGKMRLSSNKAQDEYPYTIMINDVGGEGLGFTEKTDLALNTELDFEFKLNEENLYASGKVVWKKGTNDSFFYGVKFIFQEQKEASLIFQEVNRLVIRLHKRKMEA</sequence>
<gene>
    <name evidence="2" type="ORF">FCL54_20735</name>
</gene>
<protein>
    <submittedName>
        <fullName evidence="2">PilZ domain-containing protein</fullName>
    </submittedName>
</protein>
<dbReference type="RefSeq" id="WP_138129062.1">
    <property type="nucleotide sequence ID" value="NZ_SWLG01000022.1"/>
</dbReference>